<keyword evidence="7 9" id="KW-0129">CBS domain</keyword>
<feature type="transmembrane region" description="Helical" evidence="11">
    <location>
        <begin position="143"/>
        <end position="165"/>
    </location>
</feature>
<dbReference type="InterPro" id="IPR051676">
    <property type="entry name" value="UPF0053_domain"/>
</dbReference>
<evidence type="ECO:0000256" key="10">
    <source>
        <dbReference type="PROSITE-ProRule" id="PRU01193"/>
    </source>
</evidence>
<evidence type="ECO:0000313" key="15">
    <source>
        <dbReference type="Proteomes" id="UP000003529"/>
    </source>
</evidence>
<dbReference type="InterPro" id="IPR000644">
    <property type="entry name" value="CBS_dom"/>
</dbReference>
<accession>C4FQN2</accession>
<dbReference type="GO" id="GO:0050660">
    <property type="term" value="F:flavin adenine dinucleotide binding"/>
    <property type="evidence" value="ECO:0007669"/>
    <property type="project" value="InterPro"/>
</dbReference>
<proteinExistence type="inferred from homology"/>
<dbReference type="InterPro" id="IPR046342">
    <property type="entry name" value="CBS_dom_sf"/>
</dbReference>
<dbReference type="HOGENOM" id="CLU_015237_4_0_9"/>
<keyword evidence="8 10" id="KW-0472">Membrane</keyword>
<keyword evidence="5" id="KW-0677">Repeat</keyword>
<dbReference type="SUPFAM" id="SSF56176">
    <property type="entry name" value="FAD-binding/transporter-associated domain-like"/>
    <property type="match status" value="1"/>
</dbReference>
<evidence type="ECO:0000256" key="1">
    <source>
        <dbReference type="ARBA" id="ARBA00004651"/>
    </source>
</evidence>
<gene>
    <name evidence="14" type="ORF">VEIDISOL_01100</name>
</gene>
<name>C4FQN2_9FIRM</name>
<dbReference type="PROSITE" id="PS51371">
    <property type="entry name" value="CBS"/>
    <property type="match status" value="2"/>
</dbReference>
<evidence type="ECO:0000259" key="12">
    <source>
        <dbReference type="PROSITE" id="PS51371"/>
    </source>
</evidence>
<dbReference type="Gene3D" id="3.10.580.10">
    <property type="entry name" value="CBS-domain"/>
    <property type="match status" value="1"/>
</dbReference>
<dbReference type="AlphaFoldDB" id="C4FQN2"/>
<feature type="transmembrane region" description="Helical" evidence="11">
    <location>
        <begin position="12"/>
        <end position="31"/>
    </location>
</feature>
<dbReference type="InterPro" id="IPR002550">
    <property type="entry name" value="CNNM"/>
</dbReference>
<evidence type="ECO:0000256" key="6">
    <source>
        <dbReference type="ARBA" id="ARBA00022989"/>
    </source>
</evidence>
<evidence type="ECO:0000256" key="4">
    <source>
        <dbReference type="ARBA" id="ARBA00022692"/>
    </source>
</evidence>
<dbReference type="PROSITE" id="PS51846">
    <property type="entry name" value="CNNM"/>
    <property type="match status" value="1"/>
</dbReference>
<evidence type="ECO:0000256" key="11">
    <source>
        <dbReference type="SAM" id="Phobius"/>
    </source>
</evidence>
<organism evidence="14 15">
    <name type="scientific">Veillonella dispar ATCC 17748</name>
    <dbReference type="NCBI Taxonomy" id="546273"/>
    <lineage>
        <taxon>Bacteria</taxon>
        <taxon>Bacillati</taxon>
        <taxon>Bacillota</taxon>
        <taxon>Negativicutes</taxon>
        <taxon>Veillonellales</taxon>
        <taxon>Veillonellaceae</taxon>
        <taxon>Veillonella</taxon>
    </lineage>
</organism>
<dbReference type="InterPro" id="IPR016169">
    <property type="entry name" value="FAD-bd_PCMH_sub2"/>
</dbReference>
<dbReference type="CDD" id="cd04590">
    <property type="entry name" value="CBS_pair_CorC_HlyC_assoc"/>
    <property type="match status" value="1"/>
</dbReference>
<keyword evidence="15" id="KW-1185">Reference proteome</keyword>
<comment type="similarity">
    <text evidence="2">Belongs to the UPF0053 family.</text>
</comment>
<evidence type="ECO:0000256" key="2">
    <source>
        <dbReference type="ARBA" id="ARBA00006337"/>
    </source>
</evidence>
<keyword evidence="6 10" id="KW-1133">Transmembrane helix</keyword>
<dbReference type="PANTHER" id="PTHR43099:SF2">
    <property type="entry name" value="UPF0053 PROTEIN YRKA"/>
    <property type="match status" value="1"/>
</dbReference>
<dbReference type="Pfam" id="PF00571">
    <property type="entry name" value="CBS"/>
    <property type="match status" value="2"/>
</dbReference>
<dbReference type="Pfam" id="PF03471">
    <property type="entry name" value="CorC_HlyC"/>
    <property type="match status" value="1"/>
</dbReference>
<evidence type="ECO:0000259" key="13">
    <source>
        <dbReference type="PROSITE" id="PS51846"/>
    </source>
</evidence>
<evidence type="ECO:0000256" key="5">
    <source>
        <dbReference type="ARBA" id="ARBA00022737"/>
    </source>
</evidence>
<evidence type="ECO:0000256" key="8">
    <source>
        <dbReference type="ARBA" id="ARBA00023136"/>
    </source>
</evidence>
<dbReference type="Pfam" id="PF01595">
    <property type="entry name" value="CNNM"/>
    <property type="match status" value="1"/>
</dbReference>
<feature type="domain" description="CBS" evidence="12">
    <location>
        <begin position="229"/>
        <end position="289"/>
    </location>
</feature>
<dbReference type="EMBL" id="ACIK02000010">
    <property type="protein sequence ID" value="EEP65225.1"/>
    <property type="molecule type" value="Genomic_DNA"/>
</dbReference>
<feature type="transmembrane region" description="Helical" evidence="11">
    <location>
        <begin position="110"/>
        <end position="131"/>
    </location>
</feature>
<dbReference type="Proteomes" id="UP000003529">
    <property type="component" value="Unassembled WGS sequence"/>
</dbReference>
<keyword evidence="3" id="KW-1003">Cell membrane</keyword>
<evidence type="ECO:0000256" key="9">
    <source>
        <dbReference type="PROSITE-ProRule" id="PRU00703"/>
    </source>
</evidence>
<dbReference type="FunFam" id="3.10.580.10:FF:000002">
    <property type="entry name" value="Magnesium/cobalt efflux protein CorC"/>
    <property type="match status" value="1"/>
</dbReference>
<dbReference type="InterPro" id="IPR044751">
    <property type="entry name" value="Ion_transp-like_CBS"/>
</dbReference>
<feature type="domain" description="CBS" evidence="12">
    <location>
        <begin position="292"/>
        <end position="349"/>
    </location>
</feature>
<evidence type="ECO:0000313" key="14">
    <source>
        <dbReference type="EMBL" id="EEP65225.1"/>
    </source>
</evidence>
<comment type="caution">
    <text evidence="14">The sequence shown here is derived from an EMBL/GenBank/DDBJ whole genome shotgun (WGS) entry which is preliminary data.</text>
</comment>
<feature type="domain" description="CNNM transmembrane" evidence="13">
    <location>
        <begin position="7"/>
        <end position="210"/>
    </location>
</feature>
<dbReference type="SMART" id="SM00116">
    <property type="entry name" value="CBS"/>
    <property type="match status" value="1"/>
</dbReference>
<dbReference type="SMART" id="SM01091">
    <property type="entry name" value="CorC_HlyC"/>
    <property type="match status" value="1"/>
</dbReference>
<dbReference type="PANTHER" id="PTHR43099">
    <property type="entry name" value="UPF0053 PROTEIN YRKA"/>
    <property type="match status" value="1"/>
</dbReference>
<dbReference type="InterPro" id="IPR036318">
    <property type="entry name" value="FAD-bd_PCMH-like_sf"/>
</dbReference>
<feature type="transmembrane region" description="Helical" evidence="11">
    <location>
        <begin position="66"/>
        <end position="90"/>
    </location>
</feature>
<dbReference type="SUPFAM" id="SSF54631">
    <property type="entry name" value="CBS-domain pair"/>
    <property type="match status" value="1"/>
</dbReference>
<protein>
    <submittedName>
        <fullName evidence="14">CBS domain protein</fullName>
    </submittedName>
</protein>
<dbReference type="InterPro" id="IPR005170">
    <property type="entry name" value="Transptr-assoc_dom"/>
</dbReference>
<sequence length="448" mass="51495">MKGIKMDSVDGLLPIGFGLVCIFLINFFVVAKFSFARLRKEHVEDMDILLEKDREFLLKLYQNPEYFLNTTQFLILFFILALAGTGTYVFDNTVDQLVAVFNVHSTWMHFVLDILLLLLISLIVLIFGEIVPKALGLSFPTKYVNTYSRIVVAAGRLVYPFIWIASKISTVILDFYKTKYLTELDLVYSEEEIRMMISRSHEEGQLDQVESELIDNVFNFVDRRAKEVMVPRQDVDCIFVEDGYDEAMKFIRSKAHTRYPLCVEDKDHIIGLVHIKDLMERPNQARKDLRNVKRDILTVPEVMKLSTLLQYMRTRRIYQAIVVDEYGGMVGLVGLEDIIEELVGDIQDEHEPHLPAKIAYADGSFEFDGKVLVDEVEEMMDVEIDDSDSDTIGGYVFGLLERTPIVGDTVDALGYTFEVTQMQGYRVSRIKVTPLPEEETTEEEHEEA</sequence>
<dbReference type="eggNOG" id="COG1253">
    <property type="taxonomic scope" value="Bacteria"/>
</dbReference>
<evidence type="ECO:0000256" key="7">
    <source>
        <dbReference type="ARBA" id="ARBA00023122"/>
    </source>
</evidence>
<dbReference type="Gene3D" id="3.30.465.10">
    <property type="match status" value="1"/>
</dbReference>
<comment type="subcellular location">
    <subcellularLocation>
        <location evidence="1">Cell membrane</location>
        <topology evidence="1">Multi-pass membrane protein</topology>
    </subcellularLocation>
</comment>
<evidence type="ECO:0000256" key="3">
    <source>
        <dbReference type="ARBA" id="ARBA00022475"/>
    </source>
</evidence>
<keyword evidence="4 10" id="KW-0812">Transmembrane</keyword>
<reference evidence="14" key="1">
    <citation type="submission" date="2009-04" db="EMBL/GenBank/DDBJ databases">
        <authorList>
            <person name="Weinstock G."/>
            <person name="Sodergren E."/>
            <person name="Clifton S."/>
            <person name="Fulton L."/>
            <person name="Fulton B."/>
            <person name="Courtney L."/>
            <person name="Fronick C."/>
            <person name="Harrison M."/>
            <person name="Strong C."/>
            <person name="Farmer C."/>
            <person name="Delahaunty K."/>
            <person name="Markovic C."/>
            <person name="Hall O."/>
            <person name="Minx P."/>
            <person name="Tomlinson C."/>
            <person name="Mitreva M."/>
            <person name="Nelson J."/>
            <person name="Hou S."/>
            <person name="Wollam A."/>
            <person name="Pepin K.H."/>
            <person name="Johnson M."/>
            <person name="Bhonagiri V."/>
            <person name="Nash W.E."/>
            <person name="Warren W."/>
            <person name="Chinwalla A."/>
            <person name="Mardis E.R."/>
            <person name="Wilson R.K."/>
        </authorList>
    </citation>
    <scope>NUCLEOTIDE SEQUENCE [LARGE SCALE GENOMIC DNA]</scope>
    <source>
        <strain evidence="14">ATCC 17748</strain>
    </source>
</reference>
<dbReference type="GO" id="GO:0005886">
    <property type="term" value="C:plasma membrane"/>
    <property type="evidence" value="ECO:0007669"/>
    <property type="project" value="UniProtKB-SubCell"/>
</dbReference>